<dbReference type="EMBL" id="VZEL01000066">
    <property type="protein sequence ID" value="KAB0121424.1"/>
    <property type="molecule type" value="Genomic_DNA"/>
</dbReference>
<proteinExistence type="predicted"/>
<reference evidence="2 3" key="1">
    <citation type="submission" date="2018-12" db="EMBL/GenBank/DDBJ databases">
        <title>Food and Water Safety Consortium.</title>
        <authorList>
            <person name="Tyson S."/>
            <person name="Peterson C.-L."/>
            <person name="Olson A."/>
            <person name="Tyler S."/>
            <person name="Cabral J."/>
            <person name="Lynch T."/>
            <person name="Knox N."/>
            <person name="Van Domselaar G."/>
            <person name="Graham M."/>
        </authorList>
    </citation>
    <scope>NUCLEOTIDE SEQUENCE [LARGE SCALE GENOMIC DNA]</scope>
    <source>
        <strain evidence="2 3">FWSEC0419</strain>
    </source>
</reference>
<evidence type="ECO:0000313" key="1">
    <source>
        <dbReference type="EMBL" id="KAB0121424.1"/>
    </source>
</evidence>
<dbReference type="Proteomes" id="UP000305093">
    <property type="component" value="Unassembled WGS sequence"/>
</dbReference>
<dbReference type="AlphaFoldDB" id="A0A1Y2XXU0"/>
<evidence type="ECO:0000313" key="4">
    <source>
        <dbReference type="Proteomes" id="UP000327073"/>
    </source>
</evidence>
<accession>A0A1Y2XXU0</accession>
<sequence>MHFISFTSGGVVKIPASLIPGFYESTRPVVVYRNSDGSFQCGFVMRSNEVVVSLSLLSEVRELAGLPVDDIQKQL</sequence>
<name>A0A1Y2XXU0_ECOLX</name>
<dbReference type="Proteomes" id="UP000327073">
    <property type="component" value="Unassembled WGS sequence"/>
</dbReference>
<comment type="caution">
    <text evidence="1">The sequence shown here is derived from an EMBL/GenBank/DDBJ whole genome shotgun (WGS) entry which is preliminary data.</text>
</comment>
<dbReference type="EMBL" id="RROO01000079">
    <property type="protein sequence ID" value="TJF60058.1"/>
    <property type="molecule type" value="Genomic_DNA"/>
</dbReference>
<evidence type="ECO:0000313" key="3">
    <source>
        <dbReference type="Proteomes" id="UP000305093"/>
    </source>
</evidence>
<gene>
    <name evidence="2" type="ORF">C9194_24455</name>
    <name evidence="1" type="ORF">F7F11_25695</name>
</gene>
<evidence type="ECO:0000313" key="2">
    <source>
        <dbReference type="EMBL" id="TJF60058.1"/>
    </source>
</evidence>
<reference evidence="1 4" key="2">
    <citation type="submission" date="2019-03" db="EMBL/GenBank/DDBJ databases">
        <title>Whole Genome Sequencing of Shiga-Toxin Escherichia coli Strains from Nebraska.</title>
        <authorList>
            <person name="Abdalhamid B."/>
            <person name="Mccutchen E.L."/>
            <person name="Bouska A.C."/>
            <person name="Hinrichs S.H."/>
            <person name="Iwen P.C."/>
        </authorList>
    </citation>
    <scope>NUCLEOTIDE SEQUENCE [LARGE SCALE GENOMIC DNA]</scope>
    <source>
        <strain evidence="1 4">STEC_170836</strain>
    </source>
</reference>
<protein>
    <submittedName>
        <fullName evidence="1">Uncharacterized protein</fullName>
    </submittedName>
</protein>
<organism evidence="1 4">
    <name type="scientific">Escherichia coli</name>
    <dbReference type="NCBI Taxonomy" id="562"/>
    <lineage>
        <taxon>Bacteria</taxon>
        <taxon>Pseudomonadati</taxon>
        <taxon>Pseudomonadota</taxon>
        <taxon>Gammaproteobacteria</taxon>
        <taxon>Enterobacterales</taxon>
        <taxon>Enterobacteriaceae</taxon>
        <taxon>Escherichia</taxon>
    </lineage>
</organism>